<dbReference type="PANTHER" id="PTHR47371:SF3">
    <property type="entry name" value="PHOSPHOGLYCEROL TRANSFERASE I"/>
    <property type="match status" value="1"/>
</dbReference>
<feature type="transmembrane region" description="Helical" evidence="6">
    <location>
        <begin position="162"/>
        <end position="184"/>
    </location>
</feature>
<evidence type="ECO:0000256" key="2">
    <source>
        <dbReference type="ARBA" id="ARBA00022475"/>
    </source>
</evidence>
<evidence type="ECO:0000259" key="7">
    <source>
        <dbReference type="Pfam" id="PF00884"/>
    </source>
</evidence>
<dbReference type="EMBL" id="RYYV01000020">
    <property type="protein sequence ID" value="RUL71010.1"/>
    <property type="molecule type" value="Genomic_DNA"/>
</dbReference>
<dbReference type="Pfam" id="PF00884">
    <property type="entry name" value="Sulfatase"/>
    <property type="match status" value="1"/>
</dbReference>
<evidence type="ECO:0000313" key="8">
    <source>
        <dbReference type="EMBL" id="RUL71010.1"/>
    </source>
</evidence>
<dbReference type="RefSeq" id="WP_126686515.1">
    <property type="nucleotide sequence ID" value="NZ_RYYV01000020.1"/>
</dbReference>
<feature type="transmembrane region" description="Helical" evidence="6">
    <location>
        <begin position="75"/>
        <end position="94"/>
    </location>
</feature>
<sequence>MTLVSTTLLSKRSAAARTALVLAMMAAFVLLTGLLDGSDGVAVSQLLAQPAIPLANAMPGLMLALLLLVLTRRTVLSFGLAYLMQGVMYGVNALKVANLGTPLLPADFRMVDQLHKGGLHVLGSYLPHSPWPYLALLGGVAVVVAMWHHEPPLFAARTGGRRVVIGTLLGVTLITLLLGMPGWGNLYNGRKLWMEPWSAAATTSHSGLVSSLVMFHLQDRRSKQKADPNAVSNLLQTTGDAVRAHMQAAADPATALPDIVVIQSESFFDPRIVRGYENAGLTPNLDRLAAQGMSGPLHVPTYGGGTIRTEFEMLTGLSLRYFNNMQFPYLQLHDKVAPSMVRSLRAHGYETVAIHGNDPTFWNRNTAFKALGFDRFVSQSSFPGDAPVDGKYMADSAMTDEIMAQLKDYGPPQFLFAISLEAHGPYDVPPKDTAARDRIPVPAAVDAKDKTELQTYLYHMQHADAELGRLAGLLAVRNRPTLLLFYGDHLPGLTAAYRATGFVDGQDMLAQAGTWLLVDPRNREEPQRFDTASWMLPGLLLERAGIHDDAYFALTQVLAPSLAKLTRAPGAAPPPIDSQQLLLDKDMASVAVLRMKGKLDRMLPASLLPANTVVAKQDDEQQHVPASAAMGTHH</sequence>
<feature type="transmembrane region" description="Helical" evidence="6">
    <location>
        <begin position="14"/>
        <end position="35"/>
    </location>
</feature>
<protein>
    <submittedName>
        <fullName evidence="8">LTA synthase family protein</fullName>
    </submittedName>
</protein>
<evidence type="ECO:0000256" key="3">
    <source>
        <dbReference type="ARBA" id="ARBA00022692"/>
    </source>
</evidence>
<dbReference type="InterPro" id="IPR017850">
    <property type="entry name" value="Alkaline_phosphatase_core_sf"/>
</dbReference>
<gene>
    <name evidence="8" type="ORF">EKH80_19740</name>
</gene>
<feature type="transmembrane region" description="Helical" evidence="6">
    <location>
        <begin position="47"/>
        <end position="68"/>
    </location>
</feature>
<keyword evidence="9" id="KW-1185">Reference proteome</keyword>
<dbReference type="InterPro" id="IPR050448">
    <property type="entry name" value="OpgB/LTA_synthase_biosynth"/>
</dbReference>
<evidence type="ECO:0000256" key="6">
    <source>
        <dbReference type="SAM" id="Phobius"/>
    </source>
</evidence>
<dbReference type="InterPro" id="IPR000917">
    <property type="entry name" value="Sulfatase_N"/>
</dbReference>
<evidence type="ECO:0000256" key="4">
    <source>
        <dbReference type="ARBA" id="ARBA00022989"/>
    </source>
</evidence>
<dbReference type="GO" id="GO:0005886">
    <property type="term" value="C:plasma membrane"/>
    <property type="evidence" value="ECO:0007669"/>
    <property type="project" value="UniProtKB-SubCell"/>
</dbReference>
<keyword evidence="4 6" id="KW-1133">Transmembrane helix</keyword>
<evidence type="ECO:0000313" key="9">
    <source>
        <dbReference type="Proteomes" id="UP000274358"/>
    </source>
</evidence>
<comment type="subcellular location">
    <subcellularLocation>
        <location evidence="1">Cell membrane</location>
        <topology evidence="1">Multi-pass membrane protein</topology>
    </subcellularLocation>
</comment>
<keyword evidence="3 6" id="KW-0812">Transmembrane</keyword>
<dbReference type="AlphaFoldDB" id="A0A3S0PKW8"/>
<reference evidence="8 9" key="1">
    <citation type="submission" date="2018-12" db="EMBL/GenBank/DDBJ databases">
        <title>Dyella dinghuensis sp. nov. DHOA06 and Dyella choica sp. nov. 4M-K27, isolated from forest soil.</title>
        <authorList>
            <person name="Qiu L.-H."/>
            <person name="Gao Z.-H."/>
        </authorList>
    </citation>
    <scope>NUCLEOTIDE SEQUENCE [LARGE SCALE GENOMIC DNA]</scope>
    <source>
        <strain evidence="8 9">4M-K27</strain>
    </source>
</reference>
<dbReference type="SUPFAM" id="SSF53649">
    <property type="entry name" value="Alkaline phosphatase-like"/>
    <property type="match status" value="1"/>
</dbReference>
<keyword evidence="5 6" id="KW-0472">Membrane</keyword>
<comment type="caution">
    <text evidence="8">The sequence shown here is derived from an EMBL/GenBank/DDBJ whole genome shotgun (WGS) entry which is preliminary data.</text>
</comment>
<proteinExistence type="predicted"/>
<organism evidence="8 9">
    <name type="scientific">Dyella choica</name>
    <dbReference type="NCBI Taxonomy" id="1927959"/>
    <lineage>
        <taxon>Bacteria</taxon>
        <taxon>Pseudomonadati</taxon>
        <taxon>Pseudomonadota</taxon>
        <taxon>Gammaproteobacteria</taxon>
        <taxon>Lysobacterales</taxon>
        <taxon>Rhodanobacteraceae</taxon>
        <taxon>Dyella</taxon>
    </lineage>
</organism>
<feature type="domain" description="Sulfatase N-terminal" evidence="7">
    <location>
        <begin position="257"/>
        <end position="495"/>
    </location>
</feature>
<evidence type="ECO:0000256" key="1">
    <source>
        <dbReference type="ARBA" id="ARBA00004651"/>
    </source>
</evidence>
<name>A0A3S0PKW8_9GAMM</name>
<dbReference type="PANTHER" id="PTHR47371">
    <property type="entry name" value="LIPOTEICHOIC ACID SYNTHASE"/>
    <property type="match status" value="1"/>
</dbReference>
<dbReference type="CDD" id="cd16015">
    <property type="entry name" value="LTA_synthase"/>
    <property type="match status" value="1"/>
</dbReference>
<dbReference type="Proteomes" id="UP000274358">
    <property type="component" value="Unassembled WGS sequence"/>
</dbReference>
<dbReference type="Gene3D" id="3.40.720.10">
    <property type="entry name" value="Alkaline Phosphatase, subunit A"/>
    <property type="match status" value="1"/>
</dbReference>
<evidence type="ECO:0000256" key="5">
    <source>
        <dbReference type="ARBA" id="ARBA00023136"/>
    </source>
</evidence>
<accession>A0A3S0PKW8</accession>
<keyword evidence="2" id="KW-1003">Cell membrane</keyword>
<feature type="transmembrane region" description="Helical" evidence="6">
    <location>
        <begin position="131"/>
        <end position="150"/>
    </location>
</feature>
<dbReference type="OrthoDB" id="5363296at2"/>